<evidence type="ECO:0000256" key="1">
    <source>
        <dbReference type="ARBA" id="ARBA00004651"/>
    </source>
</evidence>
<dbReference type="InterPro" id="IPR013833">
    <property type="entry name" value="Cyt_c_oxidase_su3_a-hlx"/>
</dbReference>
<dbReference type="PANTHER" id="PTHR11403">
    <property type="entry name" value="CYTOCHROME C OXIDASE SUBUNIT III"/>
    <property type="match status" value="1"/>
</dbReference>
<dbReference type="InterPro" id="IPR000298">
    <property type="entry name" value="Cyt_c_oxidase-like_su3"/>
</dbReference>
<dbReference type="STRING" id="660521.SAMN04487949_1315"/>
<feature type="transmembrane region" description="Helical" evidence="8">
    <location>
        <begin position="217"/>
        <end position="242"/>
    </location>
</feature>
<dbReference type="EMBL" id="FNHL01000001">
    <property type="protein sequence ID" value="SDM21899.1"/>
    <property type="molecule type" value="Genomic_DNA"/>
</dbReference>
<keyword evidence="4 7" id="KW-0812">Transmembrane</keyword>
<evidence type="ECO:0000256" key="5">
    <source>
        <dbReference type="ARBA" id="ARBA00022989"/>
    </source>
</evidence>
<evidence type="ECO:0000256" key="8">
    <source>
        <dbReference type="SAM" id="Phobius"/>
    </source>
</evidence>
<dbReference type="PROSITE" id="PS50253">
    <property type="entry name" value="COX3"/>
    <property type="match status" value="1"/>
</dbReference>
<dbReference type="SUPFAM" id="SSF81452">
    <property type="entry name" value="Cytochrome c oxidase subunit III-like"/>
    <property type="match status" value="1"/>
</dbReference>
<evidence type="ECO:0000259" key="9">
    <source>
        <dbReference type="PROSITE" id="PS50253"/>
    </source>
</evidence>
<dbReference type="AlphaFoldDB" id="A0A1G9REZ8"/>
<dbReference type="GO" id="GO:0019646">
    <property type="term" value="P:aerobic electron transport chain"/>
    <property type="evidence" value="ECO:0007669"/>
    <property type="project" value="InterPro"/>
</dbReference>
<evidence type="ECO:0000256" key="7">
    <source>
        <dbReference type="RuleBase" id="RU003376"/>
    </source>
</evidence>
<keyword evidence="3" id="KW-1003">Cell membrane</keyword>
<dbReference type="OrthoDB" id="248633at2157"/>
<evidence type="ECO:0000256" key="4">
    <source>
        <dbReference type="ARBA" id="ARBA00022692"/>
    </source>
</evidence>
<feature type="transmembrane region" description="Helical" evidence="8">
    <location>
        <begin position="63"/>
        <end position="82"/>
    </location>
</feature>
<keyword evidence="11" id="KW-1185">Reference proteome</keyword>
<proteinExistence type="inferred from homology"/>
<gene>
    <name evidence="10" type="ORF">SAMN04487949_1315</name>
</gene>
<evidence type="ECO:0000313" key="11">
    <source>
        <dbReference type="Proteomes" id="UP000199451"/>
    </source>
</evidence>
<comment type="subcellular location">
    <subcellularLocation>
        <location evidence="1 7">Cell membrane</location>
        <topology evidence="1 7">Multi-pass membrane protein</topology>
    </subcellularLocation>
</comment>
<evidence type="ECO:0000256" key="3">
    <source>
        <dbReference type="ARBA" id="ARBA00022475"/>
    </source>
</evidence>
<feature type="transmembrane region" description="Helical" evidence="8">
    <location>
        <begin position="177"/>
        <end position="197"/>
    </location>
</feature>
<dbReference type="Proteomes" id="UP000199451">
    <property type="component" value="Unassembled WGS sequence"/>
</dbReference>
<dbReference type="Pfam" id="PF00510">
    <property type="entry name" value="COX3"/>
    <property type="match status" value="1"/>
</dbReference>
<comment type="similarity">
    <text evidence="2 7">Belongs to the cytochrome c oxidase subunit 3 family.</text>
</comment>
<evidence type="ECO:0000256" key="6">
    <source>
        <dbReference type="ARBA" id="ARBA00023136"/>
    </source>
</evidence>
<evidence type="ECO:0000256" key="2">
    <source>
        <dbReference type="ARBA" id="ARBA00010581"/>
    </source>
</evidence>
<feature type="transmembrane region" description="Helical" evidence="8">
    <location>
        <begin position="147"/>
        <end position="165"/>
    </location>
</feature>
<feature type="transmembrane region" description="Helical" evidence="8">
    <location>
        <begin position="29"/>
        <end position="51"/>
    </location>
</feature>
<dbReference type="RefSeq" id="WP_089695282.1">
    <property type="nucleotide sequence ID" value="NZ_FNHL01000001.1"/>
</dbReference>
<organism evidence="10 11">
    <name type="scientific">Halogranum gelatinilyticum</name>
    <dbReference type="NCBI Taxonomy" id="660521"/>
    <lineage>
        <taxon>Archaea</taxon>
        <taxon>Methanobacteriati</taxon>
        <taxon>Methanobacteriota</taxon>
        <taxon>Stenosarchaea group</taxon>
        <taxon>Halobacteria</taxon>
        <taxon>Halobacteriales</taxon>
        <taxon>Haloferacaceae</taxon>
    </lineage>
</organism>
<reference evidence="11" key="1">
    <citation type="submission" date="2016-10" db="EMBL/GenBank/DDBJ databases">
        <authorList>
            <person name="Varghese N."/>
            <person name="Submissions S."/>
        </authorList>
    </citation>
    <scope>NUCLEOTIDE SEQUENCE [LARGE SCALE GENOMIC DNA]</scope>
    <source>
        <strain evidence="11">CGMCC 1.10119</strain>
    </source>
</reference>
<dbReference type="Gene3D" id="1.20.120.80">
    <property type="entry name" value="Cytochrome c oxidase, subunit III, four-helix bundle"/>
    <property type="match status" value="1"/>
</dbReference>
<dbReference type="FunFam" id="1.20.120.80:FF:000001">
    <property type="entry name" value="Cytochrome (Ubi)quinol oxidase subunit III"/>
    <property type="match status" value="1"/>
</dbReference>
<name>A0A1G9REZ8_9EURY</name>
<sequence>MSTEDSHDDHGHHLPAVEDWPRGFGEASWWPFVTAVGGAGIYIAAALYIVAIGDDPLLSTTPGVVVGIGSVGLFLVGLYGWLYHAFVAKYWSRGASSDHGSGLRWGMIAFLGSELGTFGALFGYYFYIRAGQWPPVGMPEFGLTTSLVLANTALLVASSFTLHWAELSLRRENRRSFILGMLLTLALGAVFIGGQILEYYEFIVEEGFTFTNGIFASAFFGLTGLHGLHVTLGAVLLGIVFVRALRGQFSSERHVAVTTASMYWHFVDVVWVFLVVVLYFGAEIGGSVA</sequence>
<dbReference type="CDD" id="cd00386">
    <property type="entry name" value="Heme_Cu_Oxidase_III_like"/>
    <property type="match status" value="1"/>
</dbReference>
<keyword evidence="5 8" id="KW-1133">Transmembrane helix</keyword>
<evidence type="ECO:0000313" key="10">
    <source>
        <dbReference type="EMBL" id="SDM21899.1"/>
    </source>
</evidence>
<accession>A0A1G9REZ8</accession>
<dbReference type="InterPro" id="IPR024791">
    <property type="entry name" value="Cyt_c/ubiquinol_Oxase_su3"/>
</dbReference>
<dbReference type="PANTHER" id="PTHR11403:SF2">
    <property type="entry name" value="CYTOCHROME BO(3) UBIQUINOL OXIDASE SUBUNIT 3"/>
    <property type="match status" value="1"/>
</dbReference>
<dbReference type="GO" id="GO:0005886">
    <property type="term" value="C:plasma membrane"/>
    <property type="evidence" value="ECO:0007669"/>
    <property type="project" value="UniProtKB-SubCell"/>
</dbReference>
<feature type="transmembrane region" description="Helical" evidence="8">
    <location>
        <begin position="263"/>
        <end position="282"/>
    </location>
</feature>
<feature type="transmembrane region" description="Helical" evidence="8">
    <location>
        <begin position="103"/>
        <end position="127"/>
    </location>
</feature>
<feature type="domain" description="Heme-copper oxidase subunit III family profile" evidence="9">
    <location>
        <begin position="18"/>
        <end position="283"/>
    </location>
</feature>
<dbReference type="InterPro" id="IPR035973">
    <property type="entry name" value="Cyt_c_oxidase_su3-like_sf"/>
</dbReference>
<protein>
    <submittedName>
        <fullName evidence="10">Cytochrome c oxidase subunit 3</fullName>
    </submittedName>
</protein>
<keyword evidence="6 8" id="KW-0472">Membrane</keyword>
<dbReference type="GO" id="GO:0004129">
    <property type="term" value="F:cytochrome-c oxidase activity"/>
    <property type="evidence" value="ECO:0007669"/>
    <property type="project" value="InterPro"/>
</dbReference>